<dbReference type="Proteomes" id="UP000197019">
    <property type="component" value="Chromosome"/>
</dbReference>
<keyword evidence="2" id="KW-1185">Reference proteome</keyword>
<evidence type="ECO:0008006" key="3">
    <source>
        <dbReference type="Google" id="ProtNLM"/>
    </source>
</evidence>
<protein>
    <recommendedName>
        <fullName evidence="3">Phage tail protein</fullName>
    </recommendedName>
</protein>
<accession>A0A1Z4C2E6</accession>
<evidence type="ECO:0000313" key="2">
    <source>
        <dbReference type="Proteomes" id="UP000197019"/>
    </source>
</evidence>
<gene>
    <name evidence="1" type="ORF">CEK71_17355</name>
</gene>
<dbReference type="KEGG" id="mpsy:CEK71_17355"/>
<dbReference type="AlphaFoldDB" id="A0A1Z4C2E6"/>
<dbReference type="EMBL" id="CP022129">
    <property type="protein sequence ID" value="ASF47691.1"/>
    <property type="molecule type" value="Genomic_DNA"/>
</dbReference>
<reference evidence="1 2" key="1">
    <citation type="submission" date="2017-06" db="EMBL/GenBank/DDBJ databases">
        <title>Genome Sequencing of the methanotroph Methylovulum psychrotolerants str. HV10-M2 isolated from a high-altitude environment.</title>
        <authorList>
            <person name="Mateos-Rivera A."/>
        </authorList>
    </citation>
    <scope>NUCLEOTIDE SEQUENCE [LARGE SCALE GENOMIC DNA]</scope>
    <source>
        <strain evidence="1 2">HV10_M2</strain>
    </source>
</reference>
<dbReference type="InterPro" id="IPR058640">
    <property type="entry name" value="Phi812_tail_tube"/>
</dbReference>
<organism evidence="1 2">
    <name type="scientific">Methylovulum psychrotolerans</name>
    <dbReference type="NCBI Taxonomy" id="1704499"/>
    <lineage>
        <taxon>Bacteria</taxon>
        <taxon>Pseudomonadati</taxon>
        <taxon>Pseudomonadota</taxon>
        <taxon>Gammaproteobacteria</taxon>
        <taxon>Methylococcales</taxon>
        <taxon>Methylococcaceae</taxon>
        <taxon>Methylovulum</taxon>
    </lineage>
</organism>
<evidence type="ECO:0000313" key="1">
    <source>
        <dbReference type="EMBL" id="ASF47691.1"/>
    </source>
</evidence>
<dbReference type="Pfam" id="PF26461">
    <property type="entry name" value="Phi812_tail_tube"/>
    <property type="match status" value="1"/>
</dbReference>
<dbReference type="RefSeq" id="WP_088620561.1">
    <property type="nucleotide sequence ID" value="NZ_CP022129.1"/>
</dbReference>
<name>A0A1Z4C2E6_9GAMM</name>
<sequence>MATNQLIQSANSAVLIFNNKLLGTLQTVRFNEDYGVQPYYGIGTIDPIENVPGAAKYTVTANMLQLKNDDLVKNGIQPATSADMLTGSVFDILLLDKDSRQVVQKALGCTFASGDTEIQTNRVITHNITFMALAIQRV</sequence>
<proteinExistence type="predicted"/>